<dbReference type="GO" id="GO:0005829">
    <property type="term" value="C:cytosol"/>
    <property type="evidence" value="ECO:0007669"/>
    <property type="project" value="TreeGrafter"/>
</dbReference>
<dbReference type="GO" id="GO:0009231">
    <property type="term" value="P:riboflavin biosynthetic process"/>
    <property type="evidence" value="ECO:0007669"/>
    <property type="project" value="UniProtKB-UniRule"/>
</dbReference>
<keyword evidence="5 7" id="KW-0808">Transferase</keyword>
<keyword evidence="9" id="KW-1185">Reference proteome</keyword>
<sequence>MNIATSLHSEAHNGSSNGSRTRIAFIQACWHRDIVDQCKISFVEAMQERGYSADDIDLYEVAGAFEIPLHAKRLAQSGRYAGIVAAGLVVDGGIYRHEFVAQAVISGLMQVQLETSVPVFSVVLTPHHFHGEEHAKYFKEHFLVKGAEAAHACADTVRKFAALPVA</sequence>
<dbReference type="PANTHER" id="PTHR21058">
    <property type="entry name" value="6,7-DIMETHYL-8-RIBITYLLUMAZINE SYNTHASE DMRL SYNTHASE LUMAZINE SYNTHASE"/>
    <property type="match status" value="1"/>
</dbReference>
<evidence type="ECO:0000256" key="6">
    <source>
        <dbReference type="ARBA" id="ARBA00048785"/>
    </source>
</evidence>
<feature type="binding site" evidence="7">
    <location>
        <begin position="88"/>
        <end position="90"/>
    </location>
    <ligand>
        <name>5-amino-6-(D-ribitylamino)uracil</name>
        <dbReference type="ChEBI" id="CHEBI:15934"/>
    </ligand>
</feature>
<feature type="binding site" evidence="7">
    <location>
        <position position="134"/>
    </location>
    <ligand>
        <name>(2S)-2-hydroxy-3-oxobutyl phosphate</name>
        <dbReference type="ChEBI" id="CHEBI:58830"/>
    </ligand>
</feature>
<dbReference type="PANTHER" id="PTHR21058:SF0">
    <property type="entry name" value="6,7-DIMETHYL-8-RIBITYLLUMAZINE SYNTHASE"/>
    <property type="match status" value="1"/>
</dbReference>
<dbReference type="EMBL" id="FNKP01000002">
    <property type="protein sequence ID" value="SDR26066.1"/>
    <property type="molecule type" value="Genomic_DNA"/>
</dbReference>
<dbReference type="Gene3D" id="3.40.50.960">
    <property type="entry name" value="Lumazine/riboflavin synthase"/>
    <property type="match status" value="1"/>
</dbReference>
<comment type="catalytic activity">
    <reaction evidence="6 7">
        <text>(2S)-2-hydroxy-3-oxobutyl phosphate + 5-amino-6-(D-ribitylamino)uracil = 6,7-dimethyl-8-(1-D-ribityl)lumazine + phosphate + 2 H2O + H(+)</text>
        <dbReference type="Rhea" id="RHEA:26152"/>
        <dbReference type="ChEBI" id="CHEBI:15377"/>
        <dbReference type="ChEBI" id="CHEBI:15378"/>
        <dbReference type="ChEBI" id="CHEBI:15934"/>
        <dbReference type="ChEBI" id="CHEBI:43474"/>
        <dbReference type="ChEBI" id="CHEBI:58201"/>
        <dbReference type="ChEBI" id="CHEBI:58830"/>
        <dbReference type="EC" id="2.5.1.78"/>
    </reaction>
</comment>
<reference evidence="9" key="1">
    <citation type="submission" date="2016-10" db="EMBL/GenBank/DDBJ databases">
        <authorList>
            <person name="Varghese N."/>
        </authorList>
    </citation>
    <scope>NUCLEOTIDE SEQUENCE [LARGE SCALE GENOMIC DNA]</scope>
    <source>
        <strain evidence="9">GAS106B</strain>
    </source>
</reference>
<evidence type="ECO:0000313" key="9">
    <source>
        <dbReference type="Proteomes" id="UP000183487"/>
    </source>
</evidence>
<comment type="caution">
    <text evidence="7">Lacks conserved residue(s) required for the propagation of feature annotation.</text>
</comment>
<evidence type="ECO:0000256" key="2">
    <source>
        <dbReference type="ARBA" id="ARBA00007424"/>
    </source>
</evidence>
<dbReference type="OrthoDB" id="9797659at2"/>
<organism evidence="8 9">
    <name type="scientific">Paraburkholderia fungorum</name>
    <dbReference type="NCBI Taxonomy" id="134537"/>
    <lineage>
        <taxon>Bacteria</taxon>
        <taxon>Pseudomonadati</taxon>
        <taxon>Pseudomonadota</taxon>
        <taxon>Betaproteobacteria</taxon>
        <taxon>Burkholderiales</taxon>
        <taxon>Burkholderiaceae</taxon>
        <taxon>Paraburkholderia</taxon>
    </lineage>
</organism>
<accession>A0A1H1HM04</accession>
<gene>
    <name evidence="7" type="primary">ribH</name>
    <name evidence="8" type="ORF">SAMN05443245_4023</name>
</gene>
<dbReference type="InterPro" id="IPR036467">
    <property type="entry name" value="LS/RS_sf"/>
</dbReference>
<comment type="pathway">
    <text evidence="1 7">Cofactor biosynthesis; riboflavin biosynthesis; riboflavin from 2-hydroxy-3-oxobutyl phosphate and 5-amino-6-(D-ribitylamino)uracil: step 1/2.</text>
</comment>
<proteinExistence type="inferred from homology"/>
<dbReference type="UniPathway" id="UPA00275">
    <property type="reaction ID" value="UER00404"/>
</dbReference>
<protein>
    <recommendedName>
        <fullName evidence="3 7">6,7-dimethyl-8-ribityllumazine synthase</fullName>
        <shortName evidence="7">DMRL synthase</shortName>
        <shortName evidence="7">LS</shortName>
        <shortName evidence="7">Lumazine synthase</shortName>
        <ecNumber evidence="3 7">2.5.1.78</ecNumber>
    </recommendedName>
</protein>
<feature type="binding site" evidence="7">
    <location>
        <position position="121"/>
    </location>
    <ligand>
        <name>5-amino-6-(D-ribitylamino)uracil</name>
        <dbReference type="ChEBI" id="CHEBI:15934"/>
    </ligand>
</feature>
<dbReference type="AlphaFoldDB" id="A0A1H1HM04"/>
<comment type="function">
    <text evidence="7">Catalyzes the formation of 6,7-dimethyl-8-ribityllumazine by condensation of 5-amino-6-(D-ribitylamino)uracil with 3,4-dihydroxy-2-butanone 4-phosphate. This is the penultimate step in the biosynthesis of riboflavin.</text>
</comment>
<dbReference type="EC" id="2.5.1.78" evidence="3 7"/>
<evidence type="ECO:0000256" key="4">
    <source>
        <dbReference type="ARBA" id="ARBA00022619"/>
    </source>
</evidence>
<dbReference type="GO" id="GO:0000906">
    <property type="term" value="F:6,7-dimethyl-8-ribityllumazine synthase activity"/>
    <property type="evidence" value="ECO:0007669"/>
    <property type="project" value="UniProtKB-UniRule"/>
</dbReference>
<dbReference type="Proteomes" id="UP000183487">
    <property type="component" value="Unassembled WGS sequence"/>
</dbReference>
<evidence type="ECO:0000256" key="1">
    <source>
        <dbReference type="ARBA" id="ARBA00004917"/>
    </source>
</evidence>
<dbReference type="GO" id="GO:0009349">
    <property type="term" value="C:riboflavin synthase complex"/>
    <property type="evidence" value="ECO:0007669"/>
    <property type="project" value="InterPro"/>
</dbReference>
<dbReference type="RefSeq" id="WP_083380029.1">
    <property type="nucleotide sequence ID" value="NZ_FNKP01000002.1"/>
</dbReference>
<keyword evidence="4 7" id="KW-0686">Riboflavin biosynthesis</keyword>
<evidence type="ECO:0000256" key="7">
    <source>
        <dbReference type="HAMAP-Rule" id="MF_00178"/>
    </source>
</evidence>
<dbReference type="NCBIfam" id="NF009084">
    <property type="entry name" value="PRK12419.1"/>
    <property type="match status" value="1"/>
</dbReference>
<dbReference type="Pfam" id="PF00885">
    <property type="entry name" value="DMRL_synthase"/>
    <property type="match status" value="1"/>
</dbReference>
<name>A0A1H1HM04_9BURK</name>
<evidence type="ECO:0000256" key="5">
    <source>
        <dbReference type="ARBA" id="ARBA00022679"/>
    </source>
</evidence>
<comment type="similarity">
    <text evidence="2 7">Belongs to the DMRL synthase family.</text>
</comment>
<dbReference type="SUPFAM" id="SSF52121">
    <property type="entry name" value="Lumazine synthase"/>
    <property type="match status" value="1"/>
</dbReference>
<dbReference type="HAMAP" id="MF_00178">
    <property type="entry name" value="Lumazine_synth"/>
    <property type="match status" value="1"/>
</dbReference>
<evidence type="ECO:0000256" key="3">
    <source>
        <dbReference type="ARBA" id="ARBA00012664"/>
    </source>
</evidence>
<feature type="binding site" evidence="7">
    <location>
        <begin position="64"/>
        <end position="66"/>
    </location>
    <ligand>
        <name>5-amino-6-(D-ribitylamino)uracil</name>
        <dbReference type="ChEBI" id="CHEBI:15934"/>
    </ligand>
</feature>
<evidence type="ECO:0000313" key="8">
    <source>
        <dbReference type="EMBL" id="SDR26066.1"/>
    </source>
</evidence>
<dbReference type="InterPro" id="IPR034964">
    <property type="entry name" value="LS"/>
</dbReference>
<feature type="binding site" evidence="7">
    <location>
        <position position="30"/>
    </location>
    <ligand>
        <name>5-amino-6-(D-ribitylamino)uracil</name>
        <dbReference type="ChEBI" id="CHEBI:15934"/>
    </ligand>
</feature>
<feature type="active site" description="Proton donor" evidence="7">
    <location>
        <position position="96"/>
    </location>
</feature>
<dbReference type="InterPro" id="IPR002180">
    <property type="entry name" value="LS/RS"/>
</dbReference>